<feature type="compositionally biased region" description="Basic and acidic residues" evidence="7">
    <location>
        <begin position="120"/>
        <end position="135"/>
    </location>
</feature>
<dbReference type="Gene3D" id="4.10.240.10">
    <property type="entry name" value="Zn(2)-C6 fungal-type DNA-binding domain"/>
    <property type="match status" value="1"/>
</dbReference>
<evidence type="ECO:0000256" key="3">
    <source>
        <dbReference type="ARBA" id="ARBA00023015"/>
    </source>
</evidence>
<dbReference type="SMART" id="SM00066">
    <property type="entry name" value="GAL4"/>
    <property type="match status" value="1"/>
</dbReference>
<feature type="region of interest" description="Disordered" evidence="7">
    <location>
        <begin position="118"/>
        <end position="157"/>
    </location>
</feature>
<evidence type="ECO:0000256" key="7">
    <source>
        <dbReference type="SAM" id="MobiDB-lite"/>
    </source>
</evidence>
<dbReference type="GO" id="GO:0005634">
    <property type="term" value="C:nucleus"/>
    <property type="evidence" value="ECO:0007669"/>
    <property type="project" value="TreeGrafter"/>
</dbReference>
<proteinExistence type="predicted"/>
<keyword evidence="2" id="KW-0862">Zinc</keyword>
<dbReference type="STRING" id="78410.A0A0P7BBY3"/>
<dbReference type="PANTHER" id="PTHR31944">
    <property type="entry name" value="HEME-RESPONSIVE ZINC FINGER TRANSCRIPTION FACTOR HAP1"/>
    <property type="match status" value="1"/>
</dbReference>
<evidence type="ECO:0000256" key="4">
    <source>
        <dbReference type="ARBA" id="ARBA00023125"/>
    </source>
</evidence>
<feature type="domain" description="Zn(2)-C6 fungal-type" evidence="8">
    <location>
        <begin position="69"/>
        <end position="100"/>
    </location>
</feature>
<evidence type="ECO:0000313" key="9">
    <source>
        <dbReference type="EMBL" id="KPM37931.1"/>
    </source>
</evidence>
<dbReference type="InterPro" id="IPR051430">
    <property type="entry name" value="Fungal_TF_Env_Response"/>
</dbReference>
<dbReference type="SMART" id="SM00906">
    <property type="entry name" value="Fungal_trans"/>
    <property type="match status" value="1"/>
</dbReference>
<keyword evidence="3" id="KW-0805">Transcription regulation</keyword>
<gene>
    <name evidence="9" type="ORF">AK830_g8622</name>
</gene>
<dbReference type="PANTHER" id="PTHR31944:SF131">
    <property type="entry name" value="HEME-RESPONSIVE ZINC FINGER TRANSCRIPTION FACTOR HAP1"/>
    <property type="match status" value="1"/>
</dbReference>
<sequence>MDPGLFPKGEDGEFKRARYHLTSAEKSSSPPIILGSNDIYGKSPHYLYSGGKATMARTERKRQHRLWLSCTACRSRKVKCDRARPCHRCIRAEIADQCRYELSARATLEAAPGQLVFAVKEPDGQQRKNNNRDTSSDALSSAPLGACPPAAEKGPVTPLQLHWHGSRSVDTYVEPLRGKTVSIPKEVIFGENDATVYWGRSHETNFVPRITDAAKLLLEPDKEDDVSTLYHIERSTRPGETVPIRAHDAELRALLPPRDKTDELVSIYVRRFESYYKIIHIPTFLRDYARLWDADPAVSGYGPPNLLAQLLSICAIGCGLVNQSAMTSSPPYTVGKWIEVVQLWLFKQNPRAQMSLGHLQAHLLMLVAGDVHWIKIDRAWISAGMLVRNAVSAGLHREPSDFTRISPFYAELRRRLWYSILEFDLQASFAKGRAPWIRDEDYDCCQPSDIIDDGVLCEGVTDAQIKAARLTRMSPPPLYVCLAKSLSLRTKVCRLVNGINLTASYEEVLRLDAELKEFVDQVAATMQPELDNGMRVLINILTLRPTIALHAPFLARPWHDPRYLYSRQVCVEMATAVLSEALSVMDDPPAFATINNICRCEIANSVLLICHELLTQAAERRRRRPIALPEPNGQRQILADLVERVSQAVATICKPDIVSQRTCAWMQLSAELSRAAVGDDAMSAVLMKESIRRSIQTYRASKQQVEPSNSVGSGTADESSFLQAIDFENTVDEDMSGLRAFEAARDTAYNIDGSDLNKILGVEYALIESAVRDTYVQLIEAETKLAV</sequence>
<dbReference type="CDD" id="cd12148">
    <property type="entry name" value="fungal_TF_MHR"/>
    <property type="match status" value="1"/>
</dbReference>
<dbReference type="InterPro" id="IPR001138">
    <property type="entry name" value="Zn2Cys6_DnaBD"/>
</dbReference>
<keyword evidence="6" id="KW-0539">Nucleus</keyword>
<dbReference type="Proteomes" id="UP000050424">
    <property type="component" value="Unassembled WGS sequence"/>
</dbReference>
<dbReference type="PROSITE" id="PS00463">
    <property type="entry name" value="ZN2_CY6_FUNGAL_1"/>
    <property type="match status" value="1"/>
</dbReference>
<keyword evidence="10" id="KW-1185">Reference proteome</keyword>
<reference evidence="9 10" key="1">
    <citation type="submission" date="2015-09" db="EMBL/GenBank/DDBJ databases">
        <title>Draft genome of a European isolate of the apple canker pathogen Neonectria ditissima.</title>
        <authorList>
            <person name="Gomez-Cortecero A."/>
            <person name="Harrison R.J."/>
            <person name="Armitage A.D."/>
        </authorList>
    </citation>
    <scope>NUCLEOTIDE SEQUENCE [LARGE SCALE GENOMIC DNA]</scope>
    <source>
        <strain evidence="9 10">R09/05</strain>
    </source>
</reference>
<dbReference type="GO" id="GO:0008270">
    <property type="term" value="F:zinc ion binding"/>
    <property type="evidence" value="ECO:0007669"/>
    <property type="project" value="InterPro"/>
</dbReference>
<dbReference type="Pfam" id="PF00172">
    <property type="entry name" value="Zn_clus"/>
    <property type="match status" value="1"/>
</dbReference>
<evidence type="ECO:0000256" key="6">
    <source>
        <dbReference type="ARBA" id="ARBA00023242"/>
    </source>
</evidence>
<name>A0A0P7BBY3_9HYPO</name>
<dbReference type="SUPFAM" id="SSF57701">
    <property type="entry name" value="Zn2/Cys6 DNA-binding domain"/>
    <property type="match status" value="1"/>
</dbReference>
<dbReference type="GO" id="GO:0000978">
    <property type="term" value="F:RNA polymerase II cis-regulatory region sequence-specific DNA binding"/>
    <property type="evidence" value="ECO:0007669"/>
    <property type="project" value="TreeGrafter"/>
</dbReference>
<dbReference type="OrthoDB" id="4236860at2759"/>
<keyword evidence="1" id="KW-0479">Metal-binding</keyword>
<evidence type="ECO:0000256" key="2">
    <source>
        <dbReference type="ARBA" id="ARBA00022833"/>
    </source>
</evidence>
<dbReference type="InterPro" id="IPR007219">
    <property type="entry name" value="XnlR_reg_dom"/>
</dbReference>
<keyword evidence="4" id="KW-0238">DNA-binding</keyword>
<evidence type="ECO:0000259" key="8">
    <source>
        <dbReference type="PROSITE" id="PS50048"/>
    </source>
</evidence>
<comment type="caution">
    <text evidence="9">The sequence shown here is derived from an EMBL/GenBank/DDBJ whole genome shotgun (WGS) entry which is preliminary data.</text>
</comment>
<dbReference type="Pfam" id="PF04082">
    <property type="entry name" value="Fungal_trans"/>
    <property type="match status" value="1"/>
</dbReference>
<protein>
    <recommendedName>
        <fullName evidence="8">Zn(2)-C6 fungal-type domain-containing protein</fullName>
    </recommendedName>
</protein>
<dbReference type="GO" id="GO:0001228">
    <property type="term" value="F:DNA-binding transcription activator activity, RNA polymerase II-specific"/>
    <property type="evidence" value="ECO:0007669"/>
    <property type="project" value="TreeGrafter"/>
</dbReference>
<dbReference type="GO" id="GO:0006351">
    <property type="term" value="P:DNA-templated transcription"/>
    <property type="evidence" value="ECO:0007669"/>
    <property type="project" value="InterPro"/>
</dbReference>
<dbReference type="PROSITE" id="PS50048">
    <property type="entry name" value="ZN2_CY6_FUNGAL_2"/>
    <property type="match status" value="1"/>
</dbReference>
<dbReference type="InterPro" id="IPR036864">
    <property type="entry name" value="Zn2-C6_fun-type_DNA-bd_sf"/>
</dbReference>
<evidence type="ECO:0000313" key="10">
    <source>
        <dbReference type="Proteomes" id="UP000050424"/>
    </source>
</evidence>
<keyword evidence="5" id="KW-0804">Transcription</keyword>
<organism evidence="9 10">
    <name type="scientific">Neonectria ditissima</name>
    <dbReference type="NCBI Taxonomy" id="78410"/>
    <lineage>
        <taxon>Eukaryota</taxon>
        <taxon>Fungi</taxon>
        <taxon>Dikarya</taxon>
        <taxon>Ascomycota</taxon>
        <taxon>Pezizomycotina</taxon>
        <taxon>Sordariomycetes</taxon>
        <taxon>Hypocreomycetidae</taxon>
        <taxon>Hypocreales</taxon>
        <taxon>Nectriaceae</taxon>
        <taxon>Neonectria</taxon>
    </lineage>
</organism>
<dbReference type="AlphaFoldDB" id="A0A0P7BBY3"/>
<evidence type="ECO:0000256" key="5">
    <source>
        <dbReference type="ARBA" id="ARBA00023163"/>
    </source>
</evidence>
<accession>A0A0P7BBY3</accession>
<evidence type="ECO:0000256" key="1">
    <source>
        <dbReference type="ARBA" id="ARBA00022723"/>
    </source>
</evidence>
<dbReference type="EMBL" id="LKCW01000149">
    <property type="protein sequence ID" value="KPM37931.1"/>
    <property type="molecule type" value="Genomic_DNA"/>
</dbReference>
<dbReference type="CDD" id="cd00067">
    <property type="entry name" value="GAL4"/>
    <property type="match status" value="1"/>
</dbReference>